<comment type="caution">
    <text evidence="2">The sequence shown here is derived from an EMBL/GenBank/DDBJ whole genome shotgun (WGS) entry which is preliminary data.</text>
</comment>
<dbReference type="RefSeq" id="WP_185086543.1">
    <property type="nucleotide sequence ID" value="NZ_JACHJB010000002.1"/>
</dbReference>
<evidence type="ECO:0000259" key="1">
    <source>
        <dbReference type="Pfam" id="PF05368"/>
    </source>
</evidence>
<dbReference type="InterPro" id="IPR051604">
    <property type="entry name" value="Ergot_Alk_Oxidoreductase"/>
</dbReference>
<name>A0A7X0F1L8_9ACTN</name>
<dbReference type="PANTHER" id="PTHR43162">
    <property type="match status" value="1"/>
</dbReference>
<keyword evidence="3" id="KW-1185">Reference proteome</keyword>
<accession>A0A7X0F1L8</accession>
<dbReference type="SUPFAM" id="SSF51735">
    <property type="entry name" value="NAD(P)-binding Rossmann-fold domains"/>
    <property type="match status" value="1"/>
</dbReference>
<proteinExistence type="predicted"/>
<organism evidence="2 3">
    <name type="scientific">Nonomuraea muscovyensis</name>
    <dbReference type="NCBI Taxonomy" id="1124761"/>
    <lineage>
        <taxon>Bacteria</taxon>
        <taxon>Bacillati</taxon>
        <taxon>Actinomycetota</taxon>
        <taxon>Actinomycetes</taxon>
        <taxon>Streptosporangiales</taxon>
        <taxon>Streptosporangiaceae</taxon>
        <taxon>Nonomuraea</taxon>
    </lineage>
</organism>
<evidence type="ECO:0000313" key="3">
    <source>
        <dbReference type="Proteomes" id="UP000583800"/>
    </source>
</evidence>
<protein>
    <submittedName>
        <fullName evidence="2">Uncharacterized protein YbjT (DUF2867 family)</fullName>
    </submittedName>
</protein>
<dbReference type="Gene3D" id="3.40.50.720">
    <property type="entry name" value="NAD(P)-binding Rossmann-like Domain"/>
    <property type="match status" value="1"/>
</dbReference>
<reference evidence="2 3" key="1">
    <citation type="submission" date="2020-08" db="EMBL/GenBank/DDBJ databases">
        <title>Sequencing the genomes of 1000 actinobacteria strains.</title>
        <authorList>
            <person name="Klenk H.-P."/>
        </authorList>
    </citation>
    <scope>NUCLEOTIDE SEQUENCE [LARGE SCALE GENOMIC DNA]</scope>
    <source>
        <strain evidence="2 3">DSM 45913</strain>
    </source>
</reference>
<sequence length="292" mass="31169">MNTTDKILVIGATGNIGRHLVPLLAEAGVAVRALTREPSRAGLPGGVEVVRGDLTEPESVEAALEGVGSVFLLWPSFSAAGAEPVVEAIARHARRVVYVSAFSVQDGRDAAQNGVWGEVEELVRRSGVEWTFLRAGGFATNTLGWAEEIRSSGVVRAPYAGAARSLIHEADIAAVAFRALTEDGHAGSSHVLTGPEVLTQADQVRVIGEVIGRPLRFDEQPREEARAEMIAAWGDPAMVDGALDHWASIVAEPEPVTTTVEEVTGRPARTFREWAHDHAADFLSPRDVADSY</sequence>
<dbReference type="Pfam" id="PF05368">
    <property type="entry name" value="NmrA"/>
    <property type="match status" value="1"/>
</dbReference>
<evidence type="ECO:0000313" key="2">
    <source>
        <dbReference type="EMBL" id="MBB6348876.1"/>
    </source>
</evidence>
<dbReference type="EMBL" id="JACHJB010000002">
    <property type="protein sequence ID" value="MBB6348876.1"/>
    <property type="molecule type" value="Genomic_DNA"/>
</dbReference>
<dbReference type="InterPro" id="IPR008030">
    <property type="entry name" value="NmrA-like"/>
</dbReference>
<feature type="domain" description="NmrA-like" evidence="1">
    <location>
        <begin position="4"/>
        <end position="250"/>
    </location>
</feature>
<dbReference type="InterPro" id="IPR036291">
    <property type="entry name" value="NAD(P)-bd_dom_sf"/>
</dbReference>
<dbReference type="Proteomes" id="UP000583800">
    <property type="component" value="Unassembled WGS sequence"/>
</dbReference>
<dbReference type="PANTHER" id="PTHR43162:SF1">
    <property type="entry name" value="PRESTALK A DIFFERENTIATION PROTEIN A"/>
    <property type="match status" value="1"/>
</dbReference>
<gene>
    <name evidence="2" type="ORF">FHU36_005421</name>
</gene>
<dbReference type="AlphaFoldDB" id="A0A7X0F1L8"/>